<sequence>MLAIIFKRFDINNLLDENYYFNNNALNYTQDYLNNSCDGETMENLIQAAFHISIVNILNIYFVVITHFYTKNININIETQQILEDFVVLVGDLKAPDVRLTDRAAMGEMLQYPGRTVRSVYGRSPLLYDYFTGKSLP</sequence>
<gene>
    <name evidence="4" type="ORF">OVN521_LOCUS36985</name>
    <name evidence="3" type="ORF">UXM345_LOCUS32740</name>
    <name evidence="2" type="ORF">WKI299_LOCUS35900</name>
</gene>
<dbReference type="Proteomes" id="UP000663866">
    <property type="component" value="Unassembled WGS sequence"/>
</dbReference>
<evidence type="ECO:0000313" key="5">
    <source>
        <dbReference type="Proteomes" id="UP000663842"/>
    </source>
</evidence>
<dbReference type="Proteomes" id="UP000663842">
    <property type="component" value="Unassembled WGS sequence"/>
</dbReference>
<organism evidence="3 5">
    <name type="scientific">Rotaria magnacalcarata</name>
    <dbReference type="NCBI Taxonomy" id="392030"/>
    <lineage>
        <taxon>Eukaryota</taxon>
        <taxon>Metazoa</taxon>
        <taxon>Spiralia</taxon>
        <taxon>Gnathifera</taxon>
        <taxon>Rotifera</taxon>
        <taxon>Eurotatoria</taxon>
        <taxon>Bdelloidea</taxon>
        <taxon>Philodinida</taxon>
        <taxon>Philodinidae</taxon>
        <taxon>Rotaria</taxon>
    </lineage>
</organism>
<dbReference type="EMBL" id="CAJOBF010010248">
    <property type="protein sequence ID" value="CAF4288461.1"/>
    <property type="molecule type" value="Genomic_DNA"/>
</dbReference>
<evidence type="ECO:0000313" key="6">
    <source>
        <dbReference type="Proteomes" id="UP000663866"/>
    </source>
</evidence>
<dbReference type="AlphaFoldDB" id="A0A820H378"/>
<dbReference type="Proteomes" id="UP000663856">
    <property type="component" value="Unassembled WGS sequence"/>
</dbReference>
<keyword evidence="6" id="KW-1185">Reference proteome</keyword>
<dbReference type="EMBL" id="CAJNRF010017325">
    <property type="protein sequence ID" value="CAF2228597.1"/>
    <property type="molecule type" value="Genomic_DNA"/>
</dbReference>
<evidence type="ECO:0000313" key="4">
    <source>
        <dbReference type="EMBL" id="CAF4435757.1"/>
    </source>
</evidence>
<keyword evidence="1" id="KW-0812">Transmembrane</keyword>
<accession>A0A820H378</accession>
<feature type="transmembrane region" description="Helical" evidence="1">
    <location>
        <begin position="48"/>
        <end position="69"/>
    </location>
</feature>
<evidence type="ECO:0000256" key="1">
    <source>
        <dbReference type="SAM" id="Phobius"/>
    </source>
</evidence>
<name>A0A820H378_9BILA</name>
<protein>
    <submittedName>
        <fullName evidence="3">Uncharacterized protein</fullName>
    </submittedName>
</protein>
<proteinExistence type="predicted"/>
<keyword evidence="1" id="KW-0472">Membrane</keyword>
<keyword evidence="1" id="KW-1133">Transmembrane helix</keyword>
<dbReference type="EMBL" id="CAJOBG010044373">
    <property type="protein sequence ID" value="CAF4435757.1"/>
    <property type="molecule type" value="Genomic_DNA"/>
</dbReference>
<comment type="caution">
    <text evidence="3">The sequence shown here is derived from an EMBL/GenBank/DDBJ whole genome shotgun (WGS) entry which is preliminary data.</text>
</comment>
<evidence type="ECO:0000313" key="3">
    <source>
        <dbReference type="EMBL" id="CAF4288461.1"/>
    </source>
</evidence>
<evidence type="ECO:0000313" key="2">
    <source>
        <dbReference type="EMBL" id="CAF2228597.1"/>
    </source>
</evidence>
<reference evidence="3" key="1">
    <citation type="submission" date="2021-02" db="EMBL/GenBank/DDBJ databases">
        <authorList>
            <person name="Nowell W R."/>
        </authorList>
    </citation>
    <scope>NUCLEOTIDE SEQUENCE</scope>
</reference>